<feature type="transmembrane region" description="Helical" evidence="6">
    <location>
        <begin position="416"/>
        <end position="436"/>
    </location>
</feature>
<gene>
    <name evidence="7" type="ORF">SAMN05421835_12568</name>
</gene>
<dbReference type="STRING" id="115433.SAMN05421835_12568"/>
<dbReference type="Proteomes" id="UP000199025">
    <property type="component" value="Unassembled WGS sequence"/>
</dbReference>
<feature type="transmembrane region" description="Helical" evidence="6">
    <location>
        <begin position="216"/>
        <end position="237"/>
    </location>
</feature>
<dbReference type="PANTHER" id="PTHR35791">
    <property type="entry name" value="UPF0754 MEMBRANE PROTEIN YHEB"/>
    <property type="match status" value="1"/>
</dbReference>
<feature type="transmembrane region" description="Helical" evidence="6">
    <location>
        <begin position="41"/>
        <end position="58"/>
    </location>
</feature>
<organism evidence="7 8">
    <name type="scientific">Amycolatopsis sacchari</name>
    <dbReference type="NCBI Taxonomy" id="115433"/>
    <lineage>
        <taxon>Bacteria</taxon>
        <taxon>Bacillati</taxon>
        <taxon>Actinomycetota</taxon>
        <taxon>Actinomycetes</taxon>
        <taxon>Pseudonocardiales</taxon>
        <taxon>Pseudonocardiaceae</taxon>
        <taxon>Amycolatopsis</taxon>
    </lineage>
</organism>
<keyword evidence="8" id="KW-1185">Reference proteome</keyword>
<evidence type="ECO:0000256" key="6">
    <source>
        <dbReference type="SAM" id="Phobius"/>
    </source>
</evidence>
<dbReference type="InterPro" id="IPR007383">
    <property type="entry name" value="DUF445"/>
</dbReference>
<dbReference type="AlphaFoldDB" id="A0A1I4AXC3"/>
<evidence type="ECO:0000313" key="8">
    <source>
        <dbReference type="Proteomes" id="UP000199025"/>
    </source>
</evidence>
<evidence type="ECO:0000256" key="5">
    <source>
        <dbReference type="ARBA" id="ARBA00023136"/>
    </source>
</evidence>
<keyword evidence="5 6" id="KW-0472">Membrane</keyword>
<feature type="transmembrane region" description="Helical" evidence="6">
    <location>
        <begin position="243"/>
        <end position="261"/>
    </location>
</feature>
<reference evidence="7 8" key="1">
    <citation type="submission" date="2016-10" db="EMBL/GenBank/DDBJ databases">
        <authorList>
            <person name="de Groot N.N."/>
        </authorList>
    </citation>
    <scope>NUCLEOTIDE SEQUENCE [LARGE SCALE GENOMIC DNA]</scope>
    <source>
        <strain evidence="7 8">DSM 44468</strain>
    </source>
</reference>
<evidence type="ECO:0000313" key="7">
    <source>
        <dbReference type="EMBL" id="SFK60256.1"/>
    </source>
</evidence>
<dbReference type="GO" id="GO:0012505">
    <property type="term" value="C:endomembrane system"/>
    <property type="evidence" value="ECO:0007669"/>
    <property type="project" value="UniProtKB-SubCell"/>
</dbReference>
<evidence type="ECO:0000256" key="2">
    <source>
        <dbReference type="ARBA" id="ARBA00008053"/>
    </source>
</evidence>
<evidence type="ECO:0000256" key="1">
    <source>
        <dbReference type="ARBA" id="ARBA00004308"/>
    </source>
</evidence>
<name>A0A1I4AXC3_9PSEU</name>
<comment type="subcellular location">
    <subcellularLocation>
        <location evidence="1">Endomembrane system</location>
    </subcellularLocation>
</comment>
<protein>
    <recommendedName>
        <fullName evidence="9">DUF445 domain-containing protein</fullName>
    </recommendedName>
</protein>
<proteinExistence type="inferred from homology"/>
<keyword evidence="4 6" id="KW-1133">Transmembrane helix</keyword>
<evidence type="ECO:0008006" key="9">
    <source>
        <dbReference type="Google" id="ProtNLM"/>
    </source>
</evidence>
<dbReference type="EMBL" id="FORP01000025">
    <property type="protein sequence ID" value="SFK60256.1"/>
    <property type="molecule type" value="Genomic_DNA"/>
</dbReference>
<comment type="similarity">
    <text evidence="2">Belongs to the UPF0754 family.</text>
</comment>
<dbReference type="PANTHER" id="PTHR35791:SF1">
    <property type="entry name" value="UPF0754 MEMBRANE PROTEIN YHEB"/>
    <property type="match status" value="1"/>
</dbReference>
<dbReference type="Pfam" id="PF04286">
    <property type="entry name" value="DUF445"/>
    <property type="match status" value="1"/>
</dbReference>
<sequence>MHVRPSRPVRRARTAGYGCRGSREGERVELQRIVADLGAHWPVYVTMPFVAALIGYVTKRVAIEMMFRPIEFVGIPPFLGWQGVLPANAERMATTATQTLTRNLVDPKEVFSRLDPDELAKQIEGPLLEVVEDVTREVMEQYQARLWEALPEGARQLLLNRVRAESPKVIAKIMREISHDVDEVLDLEHMVVKNLVRDKALLNRLIRNISRPEMRFIARSGLVFGFALGIVQLVVWAATKSPIVLPLFGLGIGWFTDWLALKMIFLPREPREFFGLYTWQGVFQKRRDQVAADYGDMIAREIITIPNLLEEVLRGPRSDRLFQMITREVQRTIDTQAGLVKPLVVAAVGSRRYQEMKQAAAIKAAERVPDTIRYAEEYAVNALDVRNTIVERMRRLSPVEFEGLLRPAFRQDEWKLIAVGAVIGGLVGELQVLLLLH</sequence>
<evidence type="ECO:0000256" key="4">
    <source>
        <dbReference type="ARBA" id="ARBA00022989"/>
    </source>
</evidence>
<evidence type="ECO:0000256" key="3">
    <source>
        <dbReference type="ARBA" id="ARBA00022692"/>
    </source>
</evidence>
<accession>A0A1I4AXC3</accession>
<keyword evidence="3 6" id="KW-0812">Transmembrane</keyword>